<accession>A0A8X6NPP0</accession>
<keyword evidence="1" id="KW-1015">Disulfide bond</keyword>
<protein>
    <recommendedName>
        <fullName evidence="4">Sushi domain-containing protein</fullName>
    </recommendedName>
</protein>
<evidence type="ECO:0000313" key="2">
    <source>
        <dbReference type="EMBL" id="GFT27377.1"/>
    </source>
</evidence>
<dbReference type="EMBL" id="BMAW01060662">
    <property type="protein sequence ID" value="GFT27377.1"/>
    <property type="molecule type" value="Genomic_DNA"/>
</dbReference>
<evidence type="ECO:0000313" key="3">
    <source>
        <dbReference type="Proteomes" id="UP000887013"/>
    </source>
</evidence>
<dbReference type="InterPro" id="IPR035976">
    <property type="entry name" value="Sushi/SCR/CCP_sf"/>
</dbReference>
<dbReference type="OrthoDB" id="6434308at2759"/>
<name>A0A8X6NPP0_NEPPI</name>
<evidence type="ECO:0008006" key="4">
    <source>
        <dbReference type="Google" id="ProtNLM"/>
    </source>
</evidence>
<proteinExistence type="predicted"/>
<keyword evidence="3" id="KW-1185">Reference proteome</keyword>
<gene>
    <name evidence="2" type="primary">AVEN_78655_1</name>
    <name evidence="2" type="ORF">NPIL_312341</name>
</gene>
<dbReference type="Proteomes" id="UP000887013">
    <property type="component" value="Unassembled WGS sequence"/>
</dbReference>
<dbReference type="AlphaFoldDB" id="A0A8X6NPP0"/>
<dbReference type="SUPFAM" id="SSF57535">
    <property type="entry name" value="Complement control module/SCR domain"/>
    <property type="match status" value="1"/>
</dbReference>
<sequence>MPRRVKRELCAYPRNLRTADVVCKTTVNAVNCTQVCIFGHTFKEGVTRTMTCSKKENVWHPFGFEECDPFVDCSVSLISPGSVDCYTGTTRSSPMCYVSCQSYEDQKAIPRRTYECQLNGIWNRPLPFCVTSGSGNTIVSQSQ</sequence>
<comment type="caution">
    <text evidence="2">The sequence shown here is derived from an EMBL/GenBank/DDBJ whole genome shotgun (WGS) entry which is preliminary data.</text>
</comment>
<organism evidence="2 3">
    <name type="scientific">Nephila pilipes</name>
    <name type="common">Giant wood spider</name>
    <name type="synonym">Nephila maculata</name>
    <dbReference type="NCBI Taxonomy" id="299642"/>
    <lineage>
        <taxon>Eukaryota</taxon>
        <taxon>Metazoa</taxon>
        <taxon>Ecdysozoa</taxon>
        <taxon>Arthropoda</taxon>
        <taxon>Chelicerata</taxon>
        <taxon>Arachnida</taxon>
        <taxon>Araneae</taxon>
        <taxon>Araneomorphae</taxon>
        <taxon>Entelegynae</taxon>
        <taxon>Araneoidea</taxon>
        <taxon>Nephilidae</taxon>
        <taxon>Nephila</taxon>
    </lineage>
</organism>
<reference evidence="2" key="1">
    <citation type="submission" date="2020-08" db="EMBL/GenBank/DDBJ databases">
        <title>Multicomponent nature underlies the extraordinary mechanical properties of spider dragline silk.</title>
        <authorList>
            <person name="Kono N."/>
            <person name="Nakamura H."/>
            <person name="Mori M."/>
            <person name="Yoshida Y."/>
            <person name="Ohtoshi R."/>
            <person name="Malay A.D."/>
            <person name="Moran D.A.P."/>
            <person name="Tomita M."/>
            <person name="Numata K."/>
            <person name="Arakawa K."/>
        </authorList>
    </citation>
    <scope>NUCLEOTIDE SEQUENCE</scope>
</reference>
<evidence type="ECO:0000256" key="1">
    <source>
        <dbReference type="ARBA" id="ARBA00023157"/>
    </source>
</evidence>